<keyword evidence="2 8" id="KW-0812">Transmembrane</keyword>
<dbReference type="Gene3D" id="1.20.1070.10">
    <property type="entry name" value="Rhodopsin 7-helix transmembrane proteins"/>
    <property type="match status" value="1"/>
</dbReference>
<feature type="transmembrane region" description="Helical" evidence="8">
    <location>
        <begin position="170"/>
        <end position="194"/>
    </location>
</feature>
<evidence type="ECO:0000256" key="7">
    <source>
        <dbReference type="ARBA" id="ARBA00023224"/>
    </source>
</evidence>
<evidence type="ECO:0000313" key="12">
    <source>
        <dbReference type="Proteomes" id="UP000663828"/>
    </source>
</evidence>
<feature type="transmembrane region" description="Helical" evidence="8">
    <location>
        <begin position="49"/>
        <end position="69"/>
    </location>
</feature>
<keyword evidence="3 8" id="KW-1133">Transmembrane helix</keyword>
<dbReference type="Proteomes" id="UP000663828">
    <property type="component" value="Unassembled WGS sequence"/>
</dbReference>
<feature type="transmembrane region" description="Helical" evidence="8">
    <location>
        <begin position="256"/>
        <end position="277"/>
    </location>
</feature>
<comment type="subcellular location">
    <subcellularLocation>
        <location evidence="1">Membrane</location>
        <topology evidence="1">Multi-pass membrane protein</topology>
    </subcellularLocation>
</comment>
<keyword evidence="6" id="KW-0675">Receptor</keyword>
<dbReference type="SUPFAM" id="SSF81321">
    <property type="entry name" value="Family A G protein-coupled receptor-like"/>
    <property type="match status" value="1"/>
</dbReference>
<dbReference type="GO" id="GO:0004930">
    <property type="term" value="F:G protein-coupled receptor activity"/>
    <property type="evidence" value="ECO:0007669"/>
    <property type="project" value="UniProtKB-KW"/>
</dbReference>
<evidence type="ECO:0000256" key="8">
    <source>
        <dbReference type="SAM" id="Phobius"/>
    </source>
</evidence>
<feature type="transmembrane region" description="Helical" evidence="8">
    <location>
        <begin position="130"/>
        <end position="150"/>
    </location>
</feature>
<evidence type="ECO:0000256" key="6">
    <source>
        <dbReference type="ARBA" id="ARBA00023170"/>
    </source>
</evidence>
<feature type="domain" description="G-protein coupled receptors family 1 profile" evidence="9">
    <location>
        <begin position="29"/>
        <end position="275"/>
    </location>
</feature>
<gene>
    <name evidence="10" type="ORF">EDS130_LOCUS25804</name>
    <name evidence="11" type="ORF">XAT740_LOCUS25403</name>
</gene>
<dbReference type="Pfam" id="PF00001">
    <property type="entry name" value="7tm_1"/>
    <property type="match status" value="1"/>
</dbReference>
<evidence type="ECO:0000259" key="9">
    <source>
        <dbReference type="PROSITE" id="PS50262"/>
    </source>
</evidence>
<dbReference type="GO" id="GO:0005886">
    <property type="term" value="C:plasma membrane"/>
    <property type="evidence" value="ECO:0007669"/>
    <property type="project" value="TreeGrafter"/>
</dbReference>
<dbReference type="PANTHER" id="PTHR24243:SF230">
    <property type="entry name" value="G-PROTEIN COUPLED RECEPTORS FAMILY 1 PROFILE DOMAIN-CONTAINING PROTEIN"/>
    <property type="match status" value="1"/>
</dbReference>
<feature type="transmembrane region" description="Helical" evidence="8">
    <location>
        <begin position="14"/>
        <end position="37"/>
    </location>
</feature>
<keyword evidence="7" id="KW-0807">Transducer</keyword>
<dbReference type="EMBL" id="CAJNOJ010000153">
    <property type="protein sequence ID" value="CAF1209373.1"/>
    <property type="molecule type" value="Genomic_DNA"/>
</dbReference>
<feature type="transmembrane region" description="Helical" evidence="8">
    <location>
        <begin position="215"/>
        <end position="236"/>
    </location>
</feature>
<dbReference type="InterPro" id="IPR017452">
    <property type="entry name" value="GPCR_Rhodpsn_7TM"/>
</dbReference>
<keyword evidence="4" id="KW-0297">G-protein coupled receptor</keyword>
<reference evidence="11" key="1">
    <citation type="submission" date="2021-02" db="EMBL/GenBank/DDBJ databases">
        <authorList>
            <person name="Nowell W R."/>
        </authorList>
    </citation>
    <scope>NUCLEOTIDE SEQUENCE</scope>
</reference>
<protein>
    <recommendedName>
        <fullName evidence="9">G-protein coupled receptors family 1 profile domain-containing protein</fullName>
    </recommendedName>
</protein>
<evidence type="ECO:0000256" key="3">
    <source>
        <dbReference type="ARBA" id="ARBA00022989"/>
    </source>
</evidence>
<evidence type="ECO:0000256" key="1">
    <source>
        <dbReference type="ARBA" id="ARBA00004141"/>
    </source>
</evidence>
<sequence length="329" mass="37750">MLAQYTLTLLTQQIYAYVGLPIMVLGVIGNVFNIIIFTTLKIFRETTCALYLTATSVANIAGLLIALFVRILRAGFLININGTSWVCKIQIYIVTWCLLVSLTAVCLASIDQCLSMSKYRRFSHLRFARYNISTIWVLWALYSIPILIYWDTPYGVCVITNASFEIYTTRFQFPILLGVLPISTMFIFSLLSFYNARTLVSRQIYIVRQSHDRQLTAMTLIHVVYVIITTVPYVIYVISSLNQATKDPEQVAINNLIYGILVLIDYSSFASPFYLYVCVSQRFRNQFFLVLSTIFNEFRVNNQITPAVEAMNIDQFSQQTQNHIDRIPL</sequence>
<dbReference type="PANTHER" id="PTHR24243">
    <property type="entry name" value="G-PROTEIN COUPLED RECEPTOR"/>
    <property type="match status" value="1"/>
</dbReference>
<proteinExistence type="predicted"/>
<dbReference type="InterPro" id="IPR000276">
    <property type="entry name" value="GPCR_Rhodpsn"/>
</dbReference>
<name>A0A814YT03_ADIRI</name>
<dbReference type="AlphaFoldDB" id="A0A814YT03"/>
<evidence type="ECO:0000313" key="11">
    <source>
        <dbReference type="EMBL" id="CAF1234511.1"/>
    </source>
</evidence>
<dbReference type="Proteomes" id="UP000663852">
    <property type="component" value="Unassembled WGS sequence"/>
</dbReference>
<feature type="transmembrane region" description="Helical" evidence="8">
    <location>
        <begin position="89"/>
        <end position="110"/>
    </location>
</feature>
<keyword evidence="12" id="KW-1185">Reference proteome</keyword>
<comment type="caution">
    <text evidence="11">The sequence shown here is derived from an EMBL/GenBank/DDBJ whole genome shotgun (WGS) entry which is preliminary data.</text>
</comment>
<dbReference type="EMBL" id="CAJNOR010002013">
    <property type="protein sequence ID" value="CAF1234511.1"/>
    <property type="molecule type" value="Genomic_DNA"/>
</dbReference>
<evidence type="ECO:0000256" key="5">
    <source>
        <dbReference type="ARBA" id="ARBA00023136"/>
    </source>
</evidence>
<accession>A0A814YT03</accession>
<evidence type="ECO:0000256" key="4">
    <source>
        <dbReference type="ARBA" id="ARBA00023040"/>
    </source>
</evidence>
<dbReference type="PROSITE" id="PS50262">
    <property type="entry name" value="G_PROTEIN_RECEP_F1_2"/>
    <property type="match status" value="1"/>
</dbReference>
<evidence type="ECO:0000313" key="10">
    <source>
        <dbReference type="EMBL" id="CAF1209373.1"/>
    </source>
</evidence>
<organism evidence="11 12">
    <name type="scientific">Adineta ricciae</name>
    <name type="common">Rotifer</name>
    <dbReference type="NCBI Taxonomy" id="249248"/>
    <lineage>
        <taxon>Eukaryota</taxon>
        <taxon>Metazoa</taxon>
        <taxon>Spiralia</taxon>
        <taxon>Gnathifera</taxon>
        <taxon>Rotifera</taxon>
        <taxon>Eurotatoria</taxon>
        <taxon>Bdelloidea</taxon>
        <taxon>Adinetida</taxon>
        <taxon>Adinetidae</taxon>
        <taxon>Adineta</taxon>
    </lineage>
</organism>
<evidence type="ECO:0000256" key="2">
    <source>
        <dbReference type="ARBA" id="ARBA00022692"/>
    </source>
</evidence>
<keyword evidence="5 8" id="KW-0472">Membrane</keyword>